<dbReference type="GeneID" id="20187444"/>
<proteinExistence type="predicted"/>
<evidence type="ECO:0000313" key="1">
    <source>
        <dbReference type="EMBL" id="ETM99361.1"/>
    </source>
</evidence>
<accession>W2PEV3</accession>
<dbReference type="VEuPathDB" id="FungiDB:PPTG_18584"/>
<dbReference type="RefSeq" id="XP_008915390.1">
    <property type="nucleotide sequence ID" value="XM_008917142.1"/>
</dbReference>
<reference evidence="1 2" key="2">
    <citation type="submission" date="2013-11" db="EMBL/GenBank/DDBJ databases">
        <title>The Genome Sequence of Phytophthora parasitica INRA-310.</title>
        <authorList>
            <consortium name="The Broad Institute Genomics Platform"/>
            <person name="Russ C."/>
            <person name="Tyler B."/>
            <person name="Panabieres F."/>
            <person name="Shan W."/>
            <person name="Tripathy S."/>
            <person name="Grunwald N."/>
            <person name="Machado M."/>
            <person name="Johnson C.S."/>
            <person name="Arredondo F."/>
            <person name="Hong C."/>
            <person name="Coffey M."/>
            <person name="Young S.K."/>
            <person name="Zeng Q."/>
            <person name="Gargeya S."/>
            <person name="Fitzgerald M."/>
            <person name="Abouelleil A."/>
            <person name="Alvarado L."/>
            <person name="Chapman S.B."/>
            <person name="Gainer-Dewar J."/>
            <person name="Goldberg J."/>
            <person name="Griggs A."/>
            <person name="Gujja S."/>
            <person name="Hansen M."/>
            <person name="Howarth C."/>
            <person name="Imamovic A."/>
            <person name="Ireland A."/>
            <person name="Larimer J."/>
            <person name="McCowan C."/>
            <person name="Murphy C."/>
            <person name="Pearson M."/>
            <person name="Poon T.W."/>
            <person name="Priest M."/>
            <person name="Roberts A."/>
            <person name="Saif S."/>
            <person name="Shea T."/>
            <person name="Sykes S."/>
            <person name="Wortman J."/>
            <person name="Nusbaum C."/>
            <person name="Birren B."/>
        </authorList>
    </citation>
    <scope>NUCLEOTIDE SEQUENCE [LARGE SCALE GENOMIC DNA]</scope>
    <source>
        <strain evidence="1 2">INRA-310</strain>
    </source>
</reference>
<name>W2PEV3_PHYN3</name>
<dbReference type="OMA" id="SRSEMEF"/>
<dbReference type="Proteomes" id="UP000018817">
    <property type="component" value="Unassembled WGS sequence"/>
</dbReference>
<organism evidence="1 2">
    <name type="scientific">Phytophthora nicotianae (strain INRA-310)</name>
    <name type="common">Phytophthora parasitica</name>
    <dbReference type="NCBI Taxonomy" id="761204"/>
    <lineage>
        <taxon>Eukaryota</taxon>
        <taxon>Sar</taxon>
        <taxon>Stramenopiles</taxon>
        <taxon>Oomycota</taxon>
        <taxon>Peronosporomycetes</taxon>
        <taxon>Peronosporales</taxon>
        <taxon>Peronosporaceae</taxon>
        <taxon>Phytophthora</taxon>
    </lineage>
</organism>
<gene>
    <name evidence="1" type="ORF">PPTG_18584</name>
</gene>
<dbReference type="AlphaFoldDB" id="W2PEV3"/>
<reference evidence="2" key="1">
    <citation type="submission" date="2011-12" db="EMBL/GenBank/DDBJ databases">
        <authorList>
            <consortium name="The Broad Institute Genome Sequencing Platform"/>
            <person name="Russ C."/>
            <person name="Tyler B."/>
            <person name="Panabieres F."/>
            <person name="Shan W."/>
            <person name="Tripathy S."/>
            <person name="Grunwald N."/>
            <person name="Machado M."/>
            <person name="Young S.K."/>
            <person name="Zeng Q."/>
            <person name="Gargeya S."/>
            <person name="Fitzgerald M."/>
            <person name="Haas B."/>
            <person name="Abouelleil A."/>
            <person name="Alvarado L."/>
            <person name="Arachchi H.M."/>
            <person name="Berlin A."/>
            <person name="Chapman S.B."/>
            <person name="Gearin G."/>
            <person name="Goldberg J."/>
            <person name="Griggs A."/>
            <person name="Gujja S."/>
            <person name="Hansen M."/>
            <person name="Heiman D."/>
            <person name="Howarth C."/>
            <person name="Larimer J."/>
            <person name="Lui A."/>
            <person name="MacDonald P.J.P."/>
            <person name="McCowen C."/>
            <person name="Montmayeur A."/>
            <person name="Murphy C."/>
            <person name="Neiman D."/>
            <person name="Pearson M."/>
            <person name="Priest M."/>
            <person name="Roberts A."/>
            <person name="Saif S."/>
            <person name="Shea T."/>
            <person name="Sisk P."/>
            <person name="Stolte C."/>
            <person name="Sykes S."/>
            <person name="Wortman J."/>
            <person name="Nusbaum C."/>
            <person name="Birren B."/>
        </authorList>
    </citation>
    <scope>NUCLEOTIDE SEQUENCE [LARGE SCALE GENOMIC DNA]</scope>
    <source>
        <strain evidence="2">INRA-310</strain>
    </source>
</reference>
<sequence>MADGDNAQCNALAAVFGGHPAYRSLMGFFHVMKKVQYAIKCFPSGLAATLLRNVYNLHFARSESAYLEMLRSILKRWMEDSTLHVFAQYMYGQWITGHFGTRQVFAAPAGFASTNKPVETFNALLKRDYTG</sequence>
<dbReference type="OrthoDB" id="128050at2759"/>
<dbReference type="EMBL" id="KI669654">
    <property type="protein sequence ID" value="ETM99361.1"/>
    <property type="molecule type" value="Genomic_DNA"/>
</dbReference>
<evidence type="ECO:0000313" key="2">
    <source>
        <dbReference type="Proteomes" id="UP000018817"/>
    </source>
</evidence>
<evidence type="ECO:0008006" key="3">
    <source>
        <dbReference type="Google" id="ProtNLM"/>
    </source>
</evidence>
<protein>
    <recommendedName>
        <fullName evidence="3">MULE transposase domain-containing protein</fullName>
    </recommendedName>
</protein>